<evidence type="ECO:0000313" key="2">
    <source>
        <dbReference type="EMBL" id="WAR45344.1"/>
    </source>
</evidence>
<feature type="transmembrane region" description="Helical" evidence="1">
    <location>
        <begin position="254"/>
        <end position="273"/>
    </location>
</feature>
<dbReference type="PANTHER" id="PTHR37422">
    <property type="entry name" value="TEICHURONIC ACID BIOSYNTHESIS PROTEIN TUAE"/>
    <property type="match status" value="1"/>
</dbReference>
<dbReference type="EMBL" id="CP113517">
    <property type="protein sequence ID" value="WAR45344.1"/>
    <property type="molecule type" value="Genomic_DNA"/>
</dbReference>
<evidence type="ECO:0008006" key="4">
    <source>
        <dbReference type="Google" id="ProtNLM"/>
    </source>
</evidence>
<feature type="transmembrane region" description="Helical" evidence="1">
    <location>
        <begin position="344"/>
        <end position="363"/>
    </location>
</feature>
<evidence type="ECO:0000256" key="1">
    <source>
        <dbReference type="SAM" id="Phobius"/>
    </source>
</evidence>
<dbReference type="Proteomes" id="UP001162780">
    <property type="component" value="Chromosome"/>
</dbReference>
<keyword evidence="1" id="KW-0472">Membrane</keyword>
<feature type="transmembrane region" description="Helical" evidence="1">
    <location>
        <begin position="180"/>
        <end position="200"/>
    </location>
</feature>
<reference evidence="2" key="1">
    <citation type="submission" date="2022-11" db="EMBL/GenBank/DDBJ databases">
        <title>Methylomonas rapida sp. nov., Carotenoid-Producing Obligate Methanotrophs with High Growth Characteristics and Biotechnological Potential.</title>
        <authorList>
            <person name="Tikhonova E.N."/>
            <person name="Suleimanov R.Z."/>
            <person name="Miroshnikov K."/>
            <person name="Oshkin I.Y."/>
            <person name="Belova S.E."/>
            <person name="Danilova O.V."/>
            <person name="Ashikhmin A."/>
            <person name="Konopkin A."/>
            <person name="But S.Y."/>
            <person name="Khmelenina V.N."/>
            <person name="Kuznetsov N."/>
            <person name="Pimenov N.V."/>
            <person name="Dedysh S.N."/>
        </authorList>
    </citation>
    <scope>NUCLEOTIDE SEQUENCE</scope>
    <source>
        <strain evidence="2">MP1</strain>
    </source>
</reference>
<feature type="transmembrane region" description="Helical" evidence="1">
    <location>
        <begin position="82"/>
        <end position="101"/>
    </location>
</feature>
<sequence>MLFWAAFSLICLLLVAGTINRPSIAMIGIWCMYGLEQWAQSNQIIFIEKSWLINIFIGVNALIGFLLMGFKRGNPFKNYPMLAILILILFAYSFISVQWSPRIDLSYDLWRKFWPYLITLLIINPLLFSKHEDIKPVLSYFVIIGGILVYMLAFEVEWFHRRIVLTGGRGGFSHYLNEQLGNPLTVAQLGGYVFFSALLIKEHSIKILKILKWPIAALCLVLIIRSGSRGQLIGVFFSLMLTWPLVNKVSNIKGFFTILFLLASITWVVTWSLDEFWKGSSRWKDSEMEQSMGGRFDNAFVLLDHWGRSGIKMFIGLGNSASFDPRILGIYPHFLPFEILGEEGIIGFSLYILILIFLLKTIIRTYKKIKLDIKMNQYAAVLLSMVFYSFLLSLKQGSLLGNMEFFMAAIILAKYEKIVENTHRSG</sequence>
<feature type="transmembrane region" description="Helical" evidence="1">
    <location>
        <begin position="230"/>
        <end position="247"/>
    </location>
</feature>
<keyword evidence="3" id="KW-1185">Reference proteome</keyword>
<dbReference type="RefSeq" id="WP_255190317.1">
    <property type="nucleotide sequence ID" value="NZ_CP113517.1"/>
</dbReference>
<dbReference type="InterPro" id="IPR051533">
    <property type="entry name" value="WaaL-like"/>
</dbReference>
<proteinExistence type="predicted"/>
<accession>A0ABY7GLH0</accession>
<keyword evidence="1" id="KW-0812">Transmembrane</keyword>
<feature type="transmembrane region" description="Helical" evidence="1">
    <location>
        <begin position="375"/>
        <end position="393"/>
    </location>
</feature>
<dbReference type="PANTHER" id="PTHR37422:SF13">
    <property type="entry name" value="LIPOPOLYSACCHARIDE BIOSYNTHESIS PROTEIN PA4999-RELATED"/>
    <property type="match status" value="1"/>
</dbReference>
<organism evidence="2 3">
    <name type="scientific">Methylomonas rapida</name>
    <dbReference type="NCBI Taxonomy" id="2963939"/>
    <lineage>
        <taxon>Bacteria</taxon>
        <taxon>Pseudomonadati</taxon>
        <taxon>Pseudomonadota</taxon>
        <taxon>Gammaproteobacteria</taxon>
        <taxon>Methylococcales</taxon>
        <taxon>Methylococcaceae</taxon>
        <taxon>Methylomonas</taxon>
    </lineage>
</organism>
<gene>
    <name evidence="2" type="ORF">NM686_002190</name>
</gene>
<protein>
    <recommendedName>
        <fullName evidence="4">O-antigen polymerase</fullName>
    </recommendedName>
</protein>
<feature type="transmembrane region" description="Helical" evidence="1">
    <location>
        <begin position="113"/>
        <end position="128"/>
    </location>
</feature>
<evidence type="ECO:0000313" key="3">
    <source>
        <dbReference type="Proteomes" id="UP001162780"/>
    </source>
</evidence>
<feature type="transmembrane region" description="Helical" evidence="1">
    <location>
        <begin position="207"/>
        <end position="224"/>
    </location>
</feature>
<feature type="transmembrane region" description="Helical" evidence="1">
    <location>
        <begin position="51"/>
        <end position="70"/>
    </location>
</feature>
<name>A0ABY7GLH0_9GAMM</name>
<keyword evidence="1" id="KW-1133">Transmembrane helix</keyword>
<feature type="transmembrane region" description="Helical" evidence="1">
    <location>
        <begin position="140"/>
        <end position="160"/>
    </location>
</feature>